<gene>
    <name evidence="2" type="ORF">SNAT2548_LOCUS32052</name>
</gene>
<dbReference type="Proteomes" id="UP000604046">
    <property type="component" value="Unassembled WGS sequence"/>
</dbReference>
<evidence type="ECO:0000256" key="1">
    <source>
        <dbReference type="SAM" id="SignalP"/>
    </source>
</evidence>
<evidence type="ECO:0000313" key="2">
    <source>
        <dbReference type="EMBL" id="CAE7565811.1"/>
    </source>
</evidence>
<keyword evidence="1" id="KW-0732">Signal</keyword>
<dbReference type="AlphaFoldDB" id="A0A812UI87"/>
<accession>A0A812UI87</accession>
<sequence>MATLRVILSALSACGAAAASNCTDDFAALREADAFIPTQGQGGQMSAVSLGADGAACAEDGYKSSGLEASFAQDPLKLTKDKQTLCKALASESDLWLGMNMNEVTEKGDQQDPFSKICRRLVLLTQDPWQLPQQIEPLAGILRDPRMMCQAADHSVLFSIDWLVLADSKSHPQRPNSRRILFDAGGSRFGDATKFFVTKYAERGLTFDEVYVWEAQKQNEASYWEGTPADLRQAWEPKLTFYNGVPVTAEPGSADNPEMCGADDFCAFKLDIDTPKVEFPIVQQLVQDPGNLKEFFFEHHVHGLMEQFWGKEVNGTFADSYEIFSALRRKGVRAHSWI</sequence>
<comment type="caution">
    <text evidence="2">The sequence shown here is derived from an EMBL/GenBank/DDBJ whole genome shotgun (WGS) entry which is preliminary data.</text>
</comment>
<evidence type="ECO:0000313" key="3">
    <source>
        <dbReference type="Proteomes" id="UP000604046"/>
    </source>
</evidence>
<organism evidence="2 3">
    <name type="scientific">Symbiodinium natans</name>
    <dbReference type="NCBI Taxonomy" id="878477"/>
    <lineage>
        <taxon>Eukaryota</taxon>
        <taxon>Sar</taxon>
        <taxon>Alveolata</taxon>
        <taxon>Dinophyceae</taxon>
        <taxon>Suessiales</taxon>
        <taxon>Symbiodiniaceae</taxon>
        <taxon>Symbiodinium</taxon>
    </lineage>
</organism>
<feature type="chain" id="PRO_5033027089" evidence="1">
    <location>
        <begin position="20"/>
        <end position="338"/>
    </location>
</feature>
<dbReference type="EMBL" id="CAJNDS010002690">
    <property type="protein sequence ID" value="CAE7565811.1"/>
    <property type="molecule type" value="Genomic_DNA"/>
</dbReference>
<dbReference type="OrthoDB" id="405979at2759"/>
<name>A0A812UI87_9DINO</name>
<protein>
    <submittedName>
        <fullName evidence="2">Uncharacterized protein</fullName>
    </submittedName>
</protein>
<reference evidence="2" key="1">
    <citation type="submission" date="2021-02" db="EMBL/GenBank/DDBJ databases">
        <authorList>
            <person name="Dougan E. K."/>
            <person name="Rhodes N."/>
            <person name="Thang M."/>
            <person name="Chan C."/>
        </authorList>
    </citation>
    <scope>NUCLEOTIDE SEQUENCE</scope>
</reference>
<feature type="signal peptide" evidence="1">
    <location>
        <begin position="1"/>
        <end position="19"/>
    </location>
</feature>
<proteinExistence type="predicted"/>
<keyword evidence="3" id="KW-1185">Reference proteome</keyword>